<dbReference type="InterPro" id="IPR028039">
    <property type="entry name" value="CCDC32"/>
</dbReference>
<gene>
    <name evidence="1" type="ORF">PIBRA_LOCUS6581</name>
</gene>
<evidence type="ECO:0000313" key="1">
    <source>
        <dbReference type="EMBL" id="CAH4029884.1"/>
    </source>
</evidence>
<keyword evidence="2" id="KW-1185">Reference proteome</keyword>
<sequence>MARLLESLAGAPHLAPRFAATGHVTDLPVKISRMALRVGATHSASSLQIYMDPWGSKISISEVPAEFEDNFKPEQKFDKLTDSAEYLAVLERKLKALRKKNKVVEDLAAYRADCLDRLLREGCDLDPVIGDTDSEKLIQE</sequence>
<comment type="caution">
    <text evidence="1">The sequence shown here is derived from an EMBL/GenBank/DDBJ whole genome shotgun (WGS) entry which is preliminary data.</text>
</comment>
<organism evidence="1 2">
    <name type="scientific">Pieris brassicae</name>
    <name type="common">White butterfly</name>
    <name type="synonym">Large white butterfly</name>
    <dbReference type="NCBI Taxonomy" id="7116"/>
    <lineage>
        <taxon>Eukaryota</taxon>
        <taxon>Metazoa</taxon>
        <taxon>Ecdysozoa</taxon>
        <taxon>Arthropoda</taxon>
        <taxon>Hexapoda</taxon>
        <taxon>Insecta</taxon>
        <taxon>Pterygota</taxon>
        <taxon>Neoptera</taxon>
        <taxon>Endopterygota</taxon>
        <taxon>Lepidoptera</taxon>
        <taxon>Glossata</taxon>
        <taxon>Ditrysia</taxon>
        <taxon>Papilionoidea</taxon>
        <taxon>Pieridae</taxon>
        <taxon>Pierinae</taxon>
        <taxon>Pieris</taxon>
    </lineage>
</organism>
<reference evidence="1" key="1">
    <citation type="submission" date="2022-05" db="EMBL/GenBank/DDBJ databases">
        <authorList>
            <person name="Okamura Y."/>
        </authorList>
    </citation>
    <scope>NUCLEOTIDE SEQUENCE</scope>
</reference>
<name>A0A9P0TCG0_PIEBR</name>
<evidence type="ECO:0000313" key="2">
    <source>
        <dbReference type="Proteomes" id="UP001152562"/>
    </source>
</evidence>
<dbReference type="EMBL" id="CALOZG010000010">
    <property type="protein sequence ID" value="CAH4029884.1"/>
    <property type="molecule type" value="Genomic_DNA"/>
</dbReference>
<accession>A0A9P0TCG0</accession>
<dbReference type="AlphaFoldDB" id="A0A9P0TCG0"/>
<dbReference type="Proteomes" id="UP001152562">
    <property type="component" value="Unassembled WGS sequence"/>
</dbReference>
<dbReference type="Pfam" id="PF14989">
    <property type="entry name" value="CCDC32"/>
    <property type="match status" value="1"/>
</dbReference>
<protein>
    <submittedName>
        <fullName evidence="1">Uncharacterized protein</fullName>
    </submittedName>
</protein>
<proteinExistence type="predicted"/>